<gene>
    <name evidence="4" type="primary">LOC115219642</name>
</gene>
<evidence type="ECO:0000256" key="1">
    <source>
        <dbReference type="SAM" id="MobiDB-lite"/>
    </source>
</evidence>
<reference evidence="4" key="1">
    <citation type="submission" date="2025-08" db="UniProtKB">
        <authorList>
            <consortium name="RefSeq"/>
        </authorList>
    </citation>
    <scope>IDENTIFICATION</scope>
</reference>
<feature type="domain" description="BTB" evidence="2">
    <location>
        <begin position="202"/>
        <end position="272"/>
    </location>
</feature>
<evidence type="ECO:0000313" key="4">
    <source>
        <dbReference type="RefSeq" id="XP_029645663.1"/>
    </source>
</evidence>
<proteinExistence type="predicted"/>
<name>A0A6P7T499_9MOLL</name>
<feature type="compositionally biased region" description="Low complexity" evidence="1">
    <location>
        <begin position="73"/>
        <end position="143"/>
    </location>
</feature>
<dbReference type="Gene3D" id="3.30.710.10">
    <property type="entry name" value="Potassium Channel Kv1.1, Chain A"/>
    <property type="match status" value="1"/>
</dbReference>
<dbReference type="InterPro" id="IPR051481">
    <property type="entry name" value="BTB-POZ/Galectin-3-binding"/>
</dbReference>
<feature type="compositionally biased region" description="Basic and acidic residues" evidence="1">
    <location>
        <begin position="26"/>
        <end position="41"/>
    </location>
</feature>
<sequence>MKRTLKMQSKNEAKKSDNDKDDDDNESGRLRERDREKEARQTRQTRQTRQSGESFSKMNPLEKARALLGGGSSYSASTSSGASTSGSRSSTTSTTTAAATTTTTTNDTSSNTNANDNGSTSANATPNAATTDNQTPASVTAAAADTASDETIYPEFMDDVHITAASWMMEGPVTPGSQEFILKDEGTFISNVSRFYNQESLSDIKLNVGNKVYFGHKFVLAKSSDVFRTMLYESRWKEKSTASIDLNESAECQAVFNRFLRYLYTAEIKINPESAVGVLCLADKYNVASLKHLCTKYMVENTKSPKVQNALNWYSWAKALHLEDLIEQCAKTIAWNADNIIKSPEWLTMDNDFVTDLLQSSSLVVTNEYTLYLALTHWLEHQETLKPNSYGENVQKLMSFIRFPQMLVSQLYDIENSEISKLPEYRTLMHHLISKAYRFRSLCPAQKELKVSFNEPFYIPRDYKELMVDSVRMHNTHRFGIQVDVRTYVGPVPSEIKEGDWKITYRKNADQWILQIFCHESALVQGEARVMSSLIVYNDDEEVIQVEQSTPTVCSRGNHMSHTIDIINPEVARTMAVLIKPVPI</sequence>
<dbReference type="Pfam" id="PF00651">
    <property type="entry name" value="BTB"/>
    <property type="match status" value="1"/>
</dbReference>
<organism evidence="3 4">
    <name type="scientific">Octopus sinensis</name>
    <name type="common">East Asian common octopus</name>
    <dbReference type="NCBI Taxonomy" id="2607531"/>
    <lineage>
        <taxon>Eukaryota</taxon>
        <taxon>Metazoa</taxon>
        <taxon>Spiralia</taxon>
        <taxon>Lophotrochozoa</taxon>
        <taxon>Mollusca</taxon>
        <taxon>Cephalopoda</taxon>
        <taxon>Coleoidea</taxon>
        <taxon>Octopodiformes</taxon>
        <taxon>Octopoda</taxon>
        <taxon>Incirrata</taxon>
        <taxon>Octopodidae</taxon>
        <taxon>Octopus</taxon>
    </lineage>
</organism>
<protein>
    <submittedName>
        <fullName evidence="4">Galectin-3-binding protein B isoform X1</fullName>
    </submittedName>
</protein>
<accession>A0A6P7T499</accession>
<dbReference type="CDD" id="cd18493">
    <property type="entry name" value="BACK_BTBD17"/>
    <property type="match status" value="1"/>
</dbReference>
<dbReference type="KEGG" id="osn:115219642"/>
<dbReference type="RefSeq" id="XP_029645663.1">
    <property type="nucleotide sequence ID" value="XM_029789803.2"/>
</dbReference>
<dbReference type="PANTHER" id="PTHR24410:SF41">
    <property type="entry name" value="HL07962P"/>
    <property type="match status" value="1"/>
</dbReference>
<evidence type="ECO:0000259" key="2">
    <source>
        <dbReference type="PROSITE" id="PS50097"/>
    </source>
</evidence>
<dbReference type="Gene3D" id="1.25.40.420">
    <property type="match status" value="1"/>
</dbReference>
<dbReference type="InterPro" id="IPR011333">
    <property type="entry name" value="SKP1/BTB/POZ_sf"/>
</dbReference>
<feature type="compositionally biased region" description="Basic and acidic residues" evidence="1">
    <location>
        <begin position="9"/>
        <end position="18"/>
    </location>
</feature>
<dbReference type="CDD" id="cd18292">
    <property type="entry name" value="BTB_POZ_BTBD17"/>
    <property type="match status" value="1"/>
</dbReference>
<dbReference type="Pfam" id="PF07707">
    <property type="entry name" value="BACK"/>
    <property type="match status" value="1"/>
</dbReference>
<evidence type="ECO:0000313" key="3">
    <source>
        <dbReference type="Proteomes" id="UP000515154"/>
    </source>
</evidence>
<dbReference type="AlphaFoldDB" id="A0A6P7T499"/>
<keyword evidence="3" id="KW-1185">Reference proteome</keyword>
<dbReference type="InterPro" id="IPR011705">
    <property type="entry name" value="BACK"/>
</dbReference>
<dbReference type="SMART" id="SM00225">
    <property type="entry name" value="BTB"/>
    <property type="match status" value="1"/>
</dbReference>
<dbReference type="SMART" id="SM00875">
    <property type="entry name" value="BACK"/>
    <property type="match status" value="1"/>
</dbReference>
<feature type="region of interest" description="Disordered" evidence="1">
    <location>
        <begin position="1"/>
        <end position="143"/>
    </location>
</feature>
<dbReference type="SUPFAM" id="SSF54695">
    <property type="entry name" value="POZ domain"/>
    <property type="match status" value="1"/>
</dbReference>
<dbReference type="PROSITE" id="PS50097">
    <property type="entry name" value="BTB"/>
    <property type="match status" value="1"/>
</dbReference>
<dbReference type="InterPro" id="IPR000210">
    <property type="entry name" value="BTB/POZ_dom"/>
</dbReference>
<dbReference type="PANTHER" id="PTHR24410">
    <property type="entry name" value="HL07962P-RELATED"/>
    <property type="match status" value="1"/>
</dbReference>
<dbReference type="Proteomes" id="UP000515154">
    <property type="component" value="Linkage group LG15"/>
</dbReference>